<dbReference type="EMBL" id="KD045688">
    <property type="protein sequence ID" value="EMS65279.1"/>
    <property type="molecule type" value="Genomic_DNA"/>
</dbReference>
<organism evidence="1">
    <name type="scientific">Triticum urartu</name>
    <name type="common">Red wild einkorn</name>
    <name type="synonym">Crithodium urartu</name>
    <dbReference type="NCBI Taxonomy" id="4572"/>
    <lineage>
        <taxon>Eukaryota</taxon>
        <taxon>Viridiplantae</taxon>
        <taxon>Streptophyta</taxon>
        <taxon>Embryophyta</taxon>
        <taxon>Tracheophyta</taxon>
        <taxon>Spermatophyta</taxon>
        <taxon>Magnoliopsida</taxon>
        <taxon>Liliopsida</taxon>
        <taxon>Poales</taxon>
        <taxon>Poaceae</taxon>
        <taxon>BOP clade</taxon>
        <taxon>Pooideae</taxon>
        <taxon>Triticodae</taxon>
        <taxon>Triticeae</taxon>
        <taxon>Triticinae</taxon>
        <taxon>Triticum</taxon>
    </lineage>
</organism>
<evidence type="ECO:0000313" key="1">
    <source>
        <dbReference type="EMBL" id="EMS65279.1"/>
    </source>
</evidence>
<accession>M8AW36</accession>
<protein>
    <submittedName>
        <fullName evidence="1">Uncharacterized protein</fullName>
    </submittedName>
</protein>
<name>M8AW36_TRIUA</name>
<dbReference type="AlphaFoldDB" id="M8AW36"/>
<gene>
    <name evidence="1" type="ORF">TRIUR3_18612</name>
</gene>
<sequence>MAGVQTMSLYEEKNYIQRLRNGNGWVTSQEQMTGMVSGPDPTETSKIVLLLLLSILLLVHATSISLVTGNHRPDPSLLNHADVVVRGAYNL</sequence>
<reference evidence="1" key="1">
    <citation type="journal article" date="2013" name="Nature">
        <title>Draft genome of the wheat A-genome progenitor Triticum urartu.</title>
        <authorList>
            <person name="Ling H.Q."/>
            <person name="Zhao S."/>
            <person name="Liu D."/>
            <person name="Wang J."/>
            <person name="Sun H."/>
            <person name="Zhang C."/>
            <person name="Fan H."/>
            <person name="Li D."/>
            <person name="Dong L."/>
            <person name="Tao Y."/>
            <person name="Gao C."/>
            <person name="Wu H."/>
            <person name="Li Y."/>
            <person name="Cui Y."/>
            <person name="Guo X."/>
            <person name="Zheng S."/>
            <person name="Wang B."/>
            <person name="Yu K."/>
            <person name="Liang Q."/>
            <person name="Yang W."/>
            <person name="Lou X."/>
            <person name="Chen J."/>
            <person name="Feng M."/>
            <person name="Jian J."/>
            <person name="Zhang X."/>
            <person name="Luo G."/>
            <person name="Jiang Y."/>
            <person name="Liu J."/>
            <person name="Wang Z."/>
            <person name="Sha Y."/>
            <person name="Zhang B."/>
            <person name="Wu H."/>
            <person name="Tang D."/>
            <person name="Shen Q."/>
            <person name="Xue P."/>
            <person name="Zou S."/>
            <person name="Wang X."/>
            <person name="Liu X."/>
            <person name="Wang F."/>
            <person name="Yang Y."/>
            <person name="An X."/>
            <person name="Dong Z."/>
            <person name="Zhang K."/>
            <person name="Zhang X."/>
            <person name="Luo M.C."/>
            <person name="Dvorak J."/>
            <person name="Tong Y."/>
            <person name="Wang J."/>
            <person name="Yang H."/>
            <person name="Li Z."/>
            <person name="Wang D."/>
            <person name="Zhang A."/>
            <person name="Wang J."/>
        </authorList>
    </citation>
    <scope>NUCLEOTIDE SEQUENCE</scope>
</reference>
<proteinExistence type="predicted"/>